<keyword evidence="3 6" id="KW-0489">Methyltransferase</keyword>
<dbReference type="PANTHER" id="PTHR31760">
    <property type="entry name" value="S-ADENOSYL-L-METHIONINE-DEPENDENT METHYLTRANSFERASES SUPERFAMILY PROTEIN"/>
    <property type="match status" value="1"/>
</dbReference>
<dbReference type="InterPro" id="IPR003682">
    <property type="entry name" value="rRNA_ssu_MeTfrase_G"/>
</dbReference>
<feature type="binding site" evidence="6">
    <location>
        <position position="176"/>
    </location>
    <ligand>
        <name>S-adenosyl-L-methionine</name>
        <dbReference type="ChEBI" id="CHEBI:59789"/>
    </ligand>
</feature>
<keyword evidence="9" id="KW-1185">Reference proteome</keyword>
<dbReference type="HAMAP" id="MF_00074">
    <property type="entry name" value="16SrRNA_methyltr_G"/>
    <property type="match status" value="1"/>
</dbReference>
<feature type="binding site" evidence="6">
    <location>
        <position position="107"/>
    </location>
    <ligand>
        <name>S-adenosyl-L-methionine</name>
        <dbReference type="ChEBI" id="CHEBI:59789"/>
    </ligand>
</feature>
<comment type="function">
    <text evidence="6">Specifically methylates the N7 position of a guanine in 16S rRNA.</text>
</comment>
<reference evidence="8 9" key="1">
    <citation type="submission" date="2019-11" db="EMBL/GenBank/DDBJ databases">
        <authorList>
            <person name="He Y."/>
        </authorList>
    </citation>
    <scope>NUCLEOTIDE SEQUENCE [LARGE SCALE GENOMIC DNA]</scope>
    <source>
        <strain evidence="8 9">SCSIO 58843</strain>
    </source>
</reference>
<evidence type="ECO:0000256" key="3">
    <source>
        <dbReference type="ARBA" id="ARBA00022603"/>
    </source>
</evidence>
<dbReference type="PANTHER" id="PTHR31760:SF0">
    <property type="entry name" value="S-ADENOSYL-L-METHIONINE-DEPENDENT METHYLTRANSFERASES SUPERFAMILY PROTEIN"/>
    <property type="match status" value="1"/>
</dbReference>
<dbReference type="KEGG" id="atq:GH723_18315"/>
<keyword evidence="1 6" id="KW-0963">Cytoplasm</keyword>
<dbReference type="GO" id="GO:0070043">
    <property type="term" value="F:rRNA (guanine-N7-)-methyltransferase activity"/>
    <property type="evidence" value="ECO:0007669"/>
    <property type="project" value="UniProtKB-UniRule"/>
</dbReference>
<dbReference type="Gene3D" id="3.40.50.150">
    <property type="entry name" value="Vaccinia Virus protein VP39"/>
    <property type="match status" value="1"/>
</dbReference>
<dbReference type="Proteomes" id="UP000334019">
    <property type="component" value="Chromosome"/>
</dbReference>
<feature type="region of interest" description="Disordered" evidence="7">
    <location>
        <begin position="236"/>
        <end position="257"/>
    </location>
</feature>
<accession>A0A5Q2RRW8</accession>
<dbReference type="GO" id="GO:0005829">
    <property type="term" value="C:cytosol"/>
    <property type="evidence" value="ECO:0007669"/>
    <property type="project" value="TreeGrafter"/>
</dbReference>
<evidence type="ECO:0000256" key="1">
    <source>
        <dbReference type="ARBA" id="ARBA00022490"/>
    </source>
</evidence>
<keyword evidence="2 6" id="KW-0698">rRNA processing</keyword>
<organism evidence="8 9">
    <name type="scientific">Actinomarinicola tropica</name>
    <dbReference type="NCBI Taxonomy" id="2789776"/>
    <lineage>
        <taxon>Bacteria</taxon>
        <taxon>Bacillati</taxon>
        <taxon>Actinomycetota</taxon>
        <taxon>Acidimicrobiia</taxon>
        <taxon>Acidimicrobiales</taxon>
        <taxon>Iamiaceae</taxon>
        <taxon>Actinomarinicola</taxon>
    </lineage>
</organism>
<dbReference type="InterPro" id="IPR029063">
    <property type="entry name" value="SAM-dependent_MTases_sf"/>
</dbReference>
<gene>
    <name evidence="6" type="primary">rsmG</name>
    <name evidence="8" type="ORF">GH723_18315</name>
</gene>
<dbReference type="SUPFAM" id="SSF53335">
    <property type="entry name" value="S-adenosyl-L-methionine-dependent methyltransferases"/>
    <property type="match status" value="1"/>
</dbReference>
<keyword evidence="5 6" id="KW-0949">S-adenosyl-L-methionine</keyword>
<evidence type="ECO:0000256" key="4">
    <source>
        <dbReference type="ARBA" id="ARBA00022679"/>
    </source>
</evidence>
<evidence type="ECO:0000256" key="6">
    <source>
        <dbReference type="HAMAP-Rule" id="MF_00074"/>
    </source>
</evidence>
<evidence type="ECO:0000313" key="8">
    <source>
        <dbReference type="EMBL" id="QGG96897.1"/>
    </source>
</evidence>
<keyword evidence="4 6" id="KW-0808">Transferase</keyword>
<comment type="similarity">
    <text evidence="6">Belongs to the methyltransferase superfamily. RNA methyltransferase RsmG family.</text>
</comment>
<dbReference type="EC" id="2.1.1.-" evidence="6"/>
<feature type="region of interest" description="Disordered" evidence="7">
    <location>
        <begin position="1"/>
        <end position="52"/>
    </location>
</feature>
<dbReference type="CDD" id="cd02440">
    <property type="entry name" value="AdoMet_MTases"/>
    <property type="match status" value="1"/>
</dbReference>
<proteinExistence type="inferred from homology"/>
<dbReference type="Pfam" id="PF02527">
    <property type="entry name" value="GidB"/>
    <property type="match status" value="1"/>
</dbReference>
<evidence type="ECO:0000256" key="2">
    <source>
        <dbReference type="ARBA" id="ARBA00022552"/>
    </source>
</evidence>
<protein>
    <recommendedName>
        <fullName evidence="6">Ribosomal RNA small subunit methyltransferase G</fullName>
        <ecNumber evidence="6">2.1.1.-</ecNumber>
    </recommendedName>
    <alternativeName>
        <fullName evidence="6">16S rRNA 7-methylguanosine methyltransferase</fullName>
        <shortName evidence="6">16S rRNA m7G methyltransferase</shortName>
    </alternativeName>
</protein>
<sequence>MCARRPRVTSPVVASSSSRTDRPLPLVPHDPGRSAGVVSRPTPFASRSGVGDAAGVDDDLTNVLERSRTLGFLGPGPVTDHIEHAQRLVAVLDALPLPTAGTGVDLGSGGGVPGLVVARALPTWRWILLDAMERRTAFLDQAVHDLGLRHVEVRRERAELSGRSELRHGVDLVVARSFGPPAVTAECAAPLLRVGGILVVSEPPTSDGARWSADGLRSLGLDPEPLARGTWIAFRQDEKAPESAPRAVGRPGKRPLW</sequence>
<evidence type="ECO:0000256" key="7">
    <source>
        <dbReference type="SAM" id="MobiDB-lite"/>
    </source>
</evidence>
<name>A0A5Q2RRW8_9ACTN</name>
<feature type="binding site" evidence="6">
    <location>
        <begin position="158"/>
        <end position="159"/>
    </location>
    <ligand>
        <name>S-adenosyl-L-methionine</name>
        <dbReference type="ChEBI" id="CHEBI:59789"/>
    </ligand>
</feature>
<comment type="subcellular location">
    <subcellularLocation>
        <location evidence="6">Cytoplasm</location>
    </subcellularLocation>
</comment>
<dbReference type="EMBL" id="CP045851">
    <property type="protein sequence ID" value="QGG96897.1"/>
    <property type="molecule type" value="Genomic_DNA"/>
</dbReference>
<comment type="caution">
    <text evidence="6">Lacks conserved residue(s) required for the propagation of feature annotation.</text>
</comment>
<evidence type="ECO:0000256" key="5">
    <source>
        <dbReference type="ARBA" id="ARBA00022691"/>
    </source>
</evidence>
<evidence type="ECO:0000313" key="9">
    <source>
        <dbReference type="Proteomes" id="UP000334019"/>
    </source>
</evidence>
<dbReference type="AlphaFoldDB" id="A0A5Q2RRW8"/>